<comment type="caution">
    <text evidence="3">The sequence shown here is derived from an EMBL/GenBank/DDBJ whole genome shotgun (WGS) entry which is preliminary data.</text>
</comment>
<dbReference type="Gene3D" id="1.10.340.70">
    <property type="match status" value="1"/>
</dbReference>
<organism evidence="3 4">
    <name type="scientific">Merluccius polli</name>
    <name type="common">Benguela hake</name>
    <name type="synonym">Merluccius cadenati</name>
    <dbReference type="NCBI Taxonomy" id="89951"/>
    <lineage>
        <taxon>Eukaryota</taxon>
        <taxon>Metazoa</taxon>
        <taxon>Chordata</taxon>
        <taxon>Craniata</taxon>
        <taxon>Vertebrata</taxon>
        <taxon>Euteleostomi</taxon>
        <taxon>Actinopterygii</taxon>
        <taxon>Neopterygii</taxon>
        <taxon>Teleostei</taxon>
        <taxon>Neoteleostei</taxon>
        <taxon>Acanthomorphata</taxon>
        <taxon>Zeiogadaria</taxon>
        <taxon>Gadariae</taxon>
        <taxon>Gadiformes</taxon>
        <taxon>Gadoidei</taxon>
        <taxon>Merlucciidae</taxon>
        <taxon>Merluccius</taxon>
    </lineage>
</organism>
<evidence type="ECO:0000256" key="1">
    <source>
        <dbReference type="ARBA" id="ARBA00039658"/>
    </source>
</evidence>
<gene>
    <name evidence="3" type="primary">POL_32</name>
    <name evidence="3" type="ORF">N1851_002858</name>
</gene>
<dbReference type="SUPFAM" id="SSF53098">
    <property type="entry name" value="Ribonuclease H-like"/>
    <property type="match status" value="1"/>
</dbReference>
<dbReference type="Pfam" id="PF17921">
    <property type="entry name" value="Integrase_H2C2"/>
    <property type="match status" value="1"/>
</dbReference>
<dbReference type="AlphaFoldDB" id="A0AA47NAY3"/>
<dbReference type="InterPro" id="IPR041588">
    <property type="entry name" value="Integrase_H2C2"/>
</dbReference>
<dbReference type="Proteomes" id="UP001174136">
    <property type="component" value="Unassembled WGS sequence"/>
</dbReference>
<dbReference type="InterPro" id="IPR050951">
    <property type="entry name" value="Retrovirus_Pol_polyprotein"/>
</dbReference>
<reference evidence="3" key="1">
    <citation type="journal article" date="2023" name="Front. Mar. Sci.">
        <title>A new Merluccius polli reference genome to investigate the effects of global change in West African waters.</title>
        <authorList>
            <person name="Mateo J.L."/>
            <person name="Blanco-Fernandez C."/>
            <person name="Garcia-Vazquez E."/>
            <person name="Machado-Schiaffino G."/>
        </authorList>
    </citation>
    <scope>NUCLEOTIDE SEQUENCE</scope>
    <source>
        <strain evidence="3">C29</strain>
        <tissue evidence="3">Fin</tissue>
    </source>
</reference>
<dbReference type="PANTHER" id="PTHR37984:SF15">
    <property type="entry name" value="INTEGRASE CATALYTIC DOMAIN-CONTAINING PROTEIN"/>
    <property type="match status" value="1"/>
</dbReference>
<keyword evidence="4" id="KW-1185">Reference proteome</keyword>
<accession>A0AA47NAY3</accession>
<protein>
    <recommendedName>
        <fullName evidence="1">Gypsy retrotransposon integrase-like protein 1</fullName>
    </recommendedName>
</protein>
<proteinExistence type="predicted"/>
<dbReference type="GO" id="GO:0015074">
    <property type="term" value="P:DNA integration"/>
    <property type="evidence" value="ECO:0007669"/>
    <property type="project" value="InterPro"/>
</dbReference>
<dbReference type="InterPro" id="IPR001584">
    <property type="entry name" value="Integrase_cat-core"/>
</dbReference>
<sequence>MAHTHLASGHIWAWTKPRERVVARFYWPGVRRDVERYCQECPSCQRVAPRGGERSPLIPMPIIETPFERIAIRHCGPPAQDYRVGLPKEILTDQGSCFMSRVIKELLKILQVAQLRTSVYHPQTDGLVERFNKTIKQMLKKCITEDGKNWDQLLPHVLFAIREVPQASTGSRLLNSFMGGGPVESWTWPKRRGRVIRPPTGPRLNMWSYSGTEWRKCGP</sequence>
<dbReference type="Gene3D" id="3.30.420.10">
    <property type="entry name" value="Ribonuclease H-like superfamily/Ribonuclease H"/>
    <property type="match status" value="1"/>
</dbReference>
<evidence type="ECO:0000313" key="3">
    <source>
        <dbReference type="EMBL" id="KAK0154826.1"/>
    </source>
</evidence>
<dbReference type="PROSITE" id="PS50994">
    <property type="entry name" value="INTEGRASE"/>
    <property type="match status" value="1"/>
</dbReference>
<evidence type="ECO:0000313" key="4">
    <source>
        <dbReference type="Proteomes" id="UP001174136"/>
    </source>
</evidence>
<dbReference type="GO" id="GO:0003676">
    <property type="term" value="F:nucleic acid binding"/>
    <property type="evidence" value="ECO:0007669"/>
    <property type="project" value="InterPro"/>
</dbReference>
<evidence type="ECO:0000259" key="2">
    <source>
        <dbReference type="PROSITE" id="PS50994"/>
    </source>
</evidence>
<dbReference type="EMBL" id="JAOPHQ010000336">
    <property type="protein sequence ID" value="KAK0154826.1"/>
    <property type="molecule type" value="Genomic_DNA"/>
</dbReference>
<dbReference type="InterPro" id="IPR012337">
    <property type="entry name" value="RNaseH-like_sf"/>
</dbReference>
<name>A0AA47NAY3_MERPO</name>
<feature type="domain" description="Integrase catalytic" evidence="2">
    <location>
        <begin position="82"/>
        <end position="190"/>
    </location>
</feature>
<dbReference type="InterPro" id="IPR036397">
    <property type="entry name" value="RNaseH_sf"/>
</dbReference>
<dbReference type="PANTHER" id="PTHR37984">
    <property type="entry name" value="PROTEIN CBG26694"/>
    <property type="match status" value="1"/>
</dbReference>